<dbReference type="PIRSF" id="PIRSF015278">
    <property type="entry name" value="UCP015278"/>
    <property type="match status" value="1"/>
</dbReference>
<proteinExistence type="predicted"/>
<organism evidence="1 2">
    <name type="scientific">Lacrimispora sphenoides JCM 1415</name>
    <dbReference type="NCBI Taxonomy" id="1297793"/>
    <lineage>
        <taxon>Bacteria</taxon>
        <taxon>Bacillati</taxon>
        <taxon>Bacillota</taxon>
        <taxon>Clostridia</taxon>
        <taxon>Lachnospirales</taxon>
        <taxon>Lachnospiraceae</taxon>
        <taxon>Lacrimispora</taxon>
    </lineage>
</organism>
<accession>A0ABY1CCA3</accession>
<evidence type="ECO:0000313" key="2">
    <source>
        <dbReference type="Proteomes" id="UP000198970"/>
    </source>
</evidence>
<evidence type="ECO:0000313" key="1">
    <source>
        <dbReference type="EMBL" id="SET91873.1"/>
    </source>
</evidence>
<evidence type="ECO:0008006" key="3">
    <source>
        <dbReference type="Google" id="ProtNLM"/>
    </source>
</evidence>
<protein>
    <recommendedName>
        <fullName evidence="3">DUF2247 family protein</fullName>
    </recommendedName>
</protein>
<reference evidence="1 2" key="1">
    <citation type="submission" date="2016-10" db="EMBL/GenBank/DDBJ databases">
        <authorList>
            <person name="Varghese N."/>
            <person name="Submissions S."/>
        </authorList>
    </citation>
    <scope>NUCLEOTIDE SEQUENCE [LARGE SCALE GENOMIC DNA]</scope>
    <source>
        <strain evidence="1 2">ATCC 19403</strain>
    </source>
</reference>
<dbReference type="Pfam" id="PF10004">
    <property type="entry name" value="DUF2247"/>
    <property type="match status" value="1"/>
</dbReference>
<gene>
    <name evidence="1" type="ORF">SAMN02745906_3005</name>
</gene>
<dbReference type="EMBL" id="LT630003">
    <property type="protein sequence ID" value="SET91873.1"/>
    <property type="molecule type" value="Genomic_DNA"/>
</dbReference>
<name>A0ABY1CCA3_9FIRM</name>
<sequence>MEYQISKITNAQLDKLAIESGLPMNSLRISMPYPYISKLINLNWHDVLFAVENGFLSHQATVEHAMIELENNENYPQAVLDLVCLSPEEAMYPHSIHPYIDDLANIESEDKKSATNDKIMYAVLNWVFEHKECYEDPLKVVEFIYDDFDFPKSIDSFVRYKPSAQPLLGTVEANIERLFNNWKDFLNEQKAKYSV</sequence>
<dbReference type="Proteomes" id="UP000198970">
    <property type="component" value="Chromosome I"/>
</dbReference>
<dbReference type="RefSeq" id="WP_157724420.1">
    <property type="nucleotide sequence ID" value="NZ_LT630003.1"/>
</dbReference>
<dbReference type="InterPro" id="IPR016630">
    <property type="entry name" value="UCP015278"/>
</dbReference>
<keyword evidence="2" id="KW-1185">Reference proteome</keyword>